<dbReference type="InterPro" id="IPR003148">
    <property type="entry name" value="RCK_N"/>
</dbReference>
<dbReference type="PROSITE" id="PS51202">
    <property type="entry name" value="RCK_C"/>
    <property type="match status" value="1"/>
</dbReference>
<dbReference type="RefSeq" id="WP_006700738.1">
    <property type="nucleotide sequence ID" value="NZ_PKHE01000001.1"/>
</dbReference>
<dbReference type="InterPro" id="IPR036721">
    <property type="entry name" value="RCK_C_sf"/>
</dbReference>
<dbReference type="SUPFAM" id="SSF116726">
    <property type="entry name" value="TrkA C-terminal domain-like"/>
    <property type="match status" value="1"/>
</dbReference>
<dbReference type="GO" id="GO:0006813">
    <property type="term" value="P:potassium ion transport"/>
    <property type="evidence" value="ECO:0007669"/>
    <property type="project" value="InterPro"/>
</dbReference>
<accession>A0A2I1K4N0</accession>
<dbReference type="OrthoDB" id="9776294at2"/>
<evidence type="ECO:0000259" key="2">
    <source>
        <dbReference type="PROSITE" id="PS51202"/>
    </source>
</evidence>
<dbReference type="PROSITE" id="PS51201">
    <property type="entry name" value="RCK_N"/>
    <property type="match status" value="1"/>
</dbReference>
<proteinExistence type="predicted"/>
<gene>
    <name evidence="3" type="ORF">CYJ57_00045</name>
</gene>
<evidence type="ECO:0000259" key="1">
    <source>
        <dbReference type="PROSITE" id="PS51201"/>
    </source>
</evidence>
<feature type="domain" description="RCK C-terminal" evidence="2">
    <location>
        <begin position="136"/>
        <end position="219"/>
    </location>
</feature>
<dbReference type="PANTHER" id="PTHR43833">
    <property type="entry name" value="POTASSIUM CHANNEL PROTEIN 2-RELATED-RELATED"/>
    <property type="match status" value="1"/>
</dbReference>
<dbReference type="Gene3D" id="3.40.50.720">
    <property type="entry name" value="NAD(P)-binding Rossmann-like Domain"/>
    <property type="match status" value="1"/>
</dbReference>
<dbReference type="PANTHER" id="PTHR43833:SF7">
    <property type="entry name" value="KTR SYSTEM POTASSIUM UPTAKE PROTEIN C"/>
    <property type="match status" value="1"/>
</dbReference>
<dbReference type="InterPro" id="IPR006037">
    <property type="entry name" value="RCK_C"/>
</dbReference>
<reference evidence="3 4" key="1">
    <citation type="submission" date="2017-12" db="EMBL/GenBank/DDBJ databases">
        <title>Phylogenetic diversity of female urinary microbiome.</title>
        <authorList>
            <person name="Thomas-White K."/>
            <person name="Wolfe A.J."/>
        </authorList>
    </citation>
    <scope>NUCLEOTIDE SEQUENCE [LARGE SCALE GENOMIC DNA]</scope>
    <source>
        <strain evidence="3 4">UMB0898</strain>
    </source>
</reference>
<dbReference type="Gene3D" id="3.30.70.1450">
    <property type="entry name" value="Regulator of K+ conductance, C-terminal domain"/>
    <property type="match status" value="1"/>
</dbReference>
<protein>
    <submittedName>
        <fullName evidence="3">TrkA family potassium uptake protein</fullName>
    </submittedName>
</protein>
<dbReference type="InterPro" id="IPR036291">
    <property type="entry name" value="NAD(P)-bd_dom_sf"/>
</dbReference>
<dbReference type="SUPFAM" id="SSF51735">
    <property type="entry name" value="NAD(P)-binding Rossmann-fold domains"/>
    <property type="match status" value="1"/>
</dbReference>
<dbReference type="GO" id="GO:0008324">
    <property type="term" value="F:monoatomic cation transmembrane transporter activity"/>
    <property type="evidence" value="ECO:0007669"/>
    <property type="project" value="InterPro"/>
</dbReference>
<dbReference type="InterPro" id="IPR050721">
    <property type="entry name" value="Trk_Ktr_HKT_K-transport"/>
</dbReference>
<name>A0A2I1K4N0_9LACT</name>
<comment type="caution">
    <text evidence="3">The sequence shown here is derived from an EMBL/GenBank/DDBJ whole genome shotgun (WGS) entry which is preliminary data.</text>
</comment>
<sequence>MEQKTFGVLGLGLFGAALARTLTQEGHDVIIMDKLMDHVEEMMDIVEQAVQGDFTKIENLKEAGIDTCDIVIIATSSQLEDTIVALLHLKKMGVPHIIVKTKNMTYREVLLKLGADQVILPETEMGVRIGRELANPSFGQLAELNKEYAMGLIQVQPDWIGHTLRELDLRSTYGINILAIKTGSDQRHTMEFSPDYILKDGDALIAISQEDDFTDQFIS</sequence>
<organism evidence="3 4">
    <name type="scientific">Falseniella ignava</name>
    <dbReference type="NCBI Taxonomy" id="137730"/>
    <lineage>
        <taxon>Bacteria</taxon>
        <taxon>Bacillati</taxon>
        <taxon>Bacillota</taxon>
        <taxon>Bacilli</taxon>
        <taxon>Lactobacillales</taxon>
        <taxon>Aerococcaceae</taxon>
        <taxon>Falseniella</taxon>
    </lineage>
</organism>
<feature type="domain" description="RCK N-terminal" evidence="1">
    <location>
        <begin position="3"/>
        <end position="120"/>
    </location>
</feature>
<dbReference type="Pfam" id="PF02254">
    <property type="entry name" value="TrkA_N"/>
    <property type="match status" value="1"/>
</dbReference>
<dbReference type="Proteomes" id="UP000234384">
    <property type="component" value="Unassembled WGS sequence"/>
</dbReference>
<evidence type="ECO:0000313" key="4">
    <source>
        <dbReference type="Proteomes" id="UP000234384"/>
    </source>
</evidence>
<dbReference type="EMBL" id="PKHE01000001">
    <property type="protein sequence ID" value="PKY90601.1"/>
    <property type="molecule type" value="Genomic_DNA"/>
</dbReference>
<dbReference type="AlphaFoldDB" id="A0A2I1K4N0"/>
<dbReference type="Pfam" id="PF02080">
    <property type="entry name" value="TrkA_C"/>
    <property type="match status" value="1"/>
</dbReference>
<evidence type="ECO:0000313" key="3">
    <source>
        <dbReference type="EMBL" id="PKY90601.1"/>
    </source>
</evidence>